<evidence type="ECO:0000256" key="1">
    <source>
        <dbReference type="ARBA" id="ARBA00022884"/>
    </source>
</evidence>
<proteinExistence type="predicted"/>
<organism evidence="4 5">
    <name type="scientific">Bemisia tabaci</name>
    <name type="common">Sweetpotato whitefly</name>
    <name type="synonym">Aleurodes tabaci</name>
    <dbReference type="NCBI Taxonomy" id="7038"/>
    <lineage>
        <taxon>Eukaryota</taxon>
        <taxon>Metazoa</taxon>
        <taxon>Ecdysozoa</taxon>
        <taxon>Arthropoda</taxon>
        <taxon>Hexapoda</taxon>
        <taxon>Insecta</taxon>
        <taxon>Pterygota</taxon>
        <taxon>Neoptera</taxon>
        <taxon>Paraneoptera</taxon>
        <taxon>Hemiptera</taxon>
        <taxon>Sternorrhyncha</taxon>
        <taxon>Aleyrodoidea</taxon>
        <taxon>Aleyrodidae</taxon>
        <taxon>Aleyrodinae</taxon>
        <taxon>Bemisia</taxon>
    </lineage>
</organism>
<dbReference type="EMBL" id="OU963865">
    <property type="protein sequence ID" value="CAH0387941.1"/>
    <property type="molecule type" value="Genomic_DNA"/>
</dbReference>
<evidence type="ECO:0000313" key="5">
    <source>
        <dbReference type="Proteomes" id="UP001152759"/>
    </source>
</evidence>
<evidence type="ECO:0000256" key="2">
    <source>
        <dbReference type="SAM" id="MobiDB-lite"/>
    </source>
</evidence>
<evidence type="ECO:0000259" key="3">
    <source>
        <dbReference type="Pfam" id="PF00076"/>
    </source>
</evidence>
<feature type="compositionally biased region" description="Basic and acidic residues" evidence="2">
    <location>
        <begin position="37"/>
        <end position="62"/>
    </location>
</feature>
<dbReference type="Proteomes" id="UP001152759">
    <property type="component" value="Chromosome 4"/>
</dbReference>
<accession>A0A9P0ABP1</accession>
<dbReference type="AlphaFoldDB" id="A0A9P0ABP1"/>
<dbReference type="SUPFAM" id="SSF54928">
    <property type="entry name" value="RNA-binding domain, RBD"/>
    <property type="match status" value="1"/>
</dbReference>
<sequence>MLSKQQTEEDVKQLFAPYGTIEECTILRGQDGSSKGTSDRFRDSHQYLESNEKNKEKGEKKVSFNVSDV</sequence>
<evidence type="ECO:0000313" key="4">
    <source>
        <dbReference type="EMBL" id="CAH0387941.1"/>
    </source>
</evidence>
<keyword evidence="5" id="KW-1185">Reference proteome</keyword>
<feature type="domain" description="RRM" evidence="3">
    <location>
        <begin position="2"/>
        <end position="37"/>
    </location>
</feature>
<keyword evidence="1" id="KW-0694">RNA-binding</keyword>
<protein>
    <recommendedName>
        <fullName evidence="3">RRM domain-containing protein</fullName>
    </recommendedName>
</protein>
<dbReference type="InterPro" id="IPR000504">
    <property type="entry name" value="RRM_dom"/>
</dbReference>
<gene>
    <name evidence="4" type="ORF">BEMITA_LOCUS6896</name>
</gene>
<dbReference type="GO" id="GO:0003723">
    <property type="term" value="F:RNA binding"/>
    <property type="evidence" value="ECO:0007669"/>
    <property type="project" value="UniProtKB-KW"/>
</dbReference>
<reference evidence="4" key="1">
    <citation type="submission" date="2021-12" db="EMBL/GenBank/DDBJ databases">
        <authorList>
            <person name="King R."/>
        </authorList>
    </citation>
    <scope>NUCLEOTIDE SEQUENCE</scope>
</reference>
<dbReference type="Gene3D" id="3.30.70.330">
    <property type="match status" value="1"/>
</dbReference>
<dbReference type="Pfam" id="PF00076">
    <property type="entry name" value="RRM_1"/>
    <property type="match status" value="1"/>
</dbReference>
<dbReference type="InterPro" id="IPR035979">
    <property type="entry name" value="RBD_domain_sf"/>
</dbReference>
<name>A0A9P0ABP1_BEMTA</name>
<feature type="region of interest" description="Disordered" evidence="2">
    <location>
        <begin position="27"/>
        <end position="69"/>
    </location>
</feature>
<dbReference type="InterPro" id="IPR012677">
    <property type="entry name" value="Nucleotide-bd_a/b_plait_sf"/>
</dbReference>